<organism evidence="3 4">
    <name type="scientific">Agrococcus carbonis</name>
    <dbReference type="NCBI Taxonomy" id="684552"/>
    <lineage>
        <taxon>Bacteria</taxon>
        <taxon>Bacillati</taxon>
        <taxon>Actinomycetota</taxon>
        <taxon>Actinomycetes</taxon>
        <taxon>Micrococcales</taxon>
        <taxon>Microbacteriaceae</taxon>
        <taxon>Agrococcus</taxon>
    </lineage>
</organism>
<dbReference type="STRING" id="684552.SAMN04489719_0617"/>
<dbReference type="InterPro" id="IPR036390">
    <property type="entry name" value="WH_DNA-bd_sf"/>
</dbReference>
<dbReference type="GO" id="GO:0003700">
    <property type="term" value="F:DNA-binding transcription factor activity"/>
    <property type="evidence" value="ECO:0007669"/>
    <property type="project" value="InterPro"/>
</dbReference>
<accession>A0A1H1LJG3</accession>
<dbReference type="RefSeq" id="WP_092665673.1">
    <property type="nucleotide sequence ID" value="NZ_LT629734.1"/>
</dbReference>
<dbReference type="OrthoDB" id="7945987at2"/>
<dbReference type="Proteomes" id="UP000199649">
    <property type="component" value="Chromosome I"/>
</dbReference>
<gene>
    <name evidence="3" type="ORF">SAMN04489719_0617</name>
</gene>
<feature type="domain" description="HTH arsR-type" evidence="2">
    <location>
        <begin position="51"/>
        <end position="139"/>
    </location>
</feature>
<feature type="compositionally biased region" description="Basic and acidic residues" evidence="1">
    <location>
        <begin position="41"/>
        <end position="51"/>
    </location>
</feature>
<evidence type="ECO:0000313" key="3">
    <source>
        <dbReference type="EMBL" id="SDR74165.1"/>
    </source>
</evidence>
<dbReference type="EMBL" id="LT629734">
    <property type="protein sequence ID" value="SDR74165.1"/>
    <property type="molecule type" value="Genomic_DNA"/>
</dbReference>
<dbReference type="SMART" id="SM00418">
    <property type="entry name" value="HTH_ARSR"/>
    <property type="match status" value="1"/>
</dbReference>
<dbReference type="SUPFAM" id="SSF46785">
    <property type="entry name" value="Winged helix' DNA-binding domain"/>
    <property type="match status" value="1"/>
</dbReference>
<dbReference type="AlphaFoldDB" id="A0A1H1LJG3"/>
<evidence type="ECO:0000256" key="1">
    <source>
        <dbReference type="SAM" id="MobiDB-lite"/>
    </source>
</evidence>
<evidence type="ECO:0000313" key="4">
    <source>
        <dbReference type="Proteomes" id="UP000199649"/>
    </source>
</evidence>
<dbReference type="InterPro" id="IPR001845">
    <property type="entry name" value="HTH_ArsR_DNA-bd_dom"/>
</dbReference>
<name>A0A1H1LJG3_9MICO</name>
<evidence type="ECO:0000259" key="2">
    <source>
        <dbReference type="SMART" id="SM00418"/>
    </source>
</evidence>
<dbReference type="Pfam" id="PF12840">
    <property type="entry name" value="HTH_20"/>
    <property type="match status" value="1"/>
</dbReference>
<protein>
    <submittedName>
        <fullName evidence="3">Helix-turn-helix domain-containing protein</fullName>
    </submittedName>
</protein>
<feature type="region of interest" description="Disordered" evidence="1">
    <location>
        <begin position="1"/>
        <end position="53"/>
    </location>
</feature>
<reference evidence="4" key="1">
    <citation type="submission" date="2016-10" db="EMBL/GenBank/DDBJ databases">
        <authorList>
            <person name="Varghese N."/>
            <person name="Submissions S."/>
        </authorList>
    </citation>
    <scope>NUCLEOTIDE SEQUENCE [LARGE SCALE GENOMIC DNA]</scope>
    <source>
        <strain evidence="4">DSM 22965</strain>
    </source>
</reference>
<proteinExistence type="predicted"/>
<sequence length="217" mass="23550">MADERAITDSGPVGRRPDGADEQAPAQDDRTRPAAPQDGGAAHESDADVQARGRALSSPLRLRVLRLCAFESRTNKELAELLGVNPGTMLHHVRTLVQTGFLVAEPERAGAGGAREVPYRATGRSWSTPVPNISPVLVETFLQQIEGLAPDEIDVAWMGLKVSPEHREELQRRMFELITEFKERGPDPEGEPFGLFTALYADRNPPASRPAASADPA</sequence>
<keyword evidence="4" id="KW-1185">Reference proteome</keyword>
<dbReference type="InterPro" id="IPR011991">
    <property type="entry name" value="ArsR-like_HTH"/>
</dbReference>
<dbReference type="Gene3D" id="1.10.10.10">
    <property type="entry name" value="Winged helix-like DNA-binding domain superfamily/Winged helix DNA-binding domain"/>
    <property type="match status" value="1"/>
</dbReference>
<dbReference type="InterPro" id="IPR036388">
    <property type="entry name" value="WH-like_DNA-bd_sf"/>
</dbReference>
<dbReference type="CDD" id="cd00090">
    <property type="entry name" value="HTH_ARSR"/>
    <property type="match status" value="1"/>
</dbReference>